<evidence type="ECO:0000313" key="5">
    <source>
        <dbReference type="Proteomes" id="UP000199488"/>
    </source>
</evidence>
<dbReference type="GO" id="GO:0047617">
    <property type="term" value="F:fatty acyl-CoA hydrolase activity"/>
    <property type="evidence" value="ECO:0007669"/>
    <property type="project" value="InterPro"/>
</dbReference>
<dbReference type="AlphaFoldDB" id="A0A1H2Q4U3"/>
<sequence>MTEKHSPQLTEQEMLENILEDGSPEAKELTKHYLKLLHDWDSSDARSGVEHLMNTSTYWQDEETLCASIPVHSGLHNTHGIVHGGVLTTIMDNSMGVLLSELSPVPGDILTIDIHVQFISAGTGSELTCKASPITVGRRISYAEAAVYDEESRLIAKADGTFYLKQASRS</sequence>
<accession>A0A1H2Q4U3</accession>
<protein>
    <submittedName>
        <fullName evidence="4">Uncharacterized domain 1-containing protein</fullName>
    </submittedName>
</protein>
<reference evidence="4 5" key="1">
    <citation type="submission" date="2016-10" db="EMBL/GenBank/DDBJ databases">
        <authorList>
            <person name="de Groot N.N."/>
        </authorList>
    </citation>
    <scope>NUCLEOTIDE SEQUENCE [LARGE SCALE GENOMIC DNA]</scope>
    <source>
        <strain evidence="4 5">DSM 23126</strain>
    </source>
</reference>
<evidence type="ECO:0000259" key="3">
    <source>
        <dbReference type="Pfam" id="PF03061"/>
    </source>
</evidence>
<dbReference type="InterPro" id="IPR006683">
    <property type="entry name" value="Thioestr_dom"/>
</dbReference>
<feature type="domain" description="Thioesterase" evidence="3">
    <location>
        <begin position="79"/>
        <end position="155"/>
    </location>
</feature>
<evidence type="ECO:0000313" key="4">
    <source>
        <dbReference type="EMBL" id="SDW02166.1"/>
    </source>
</evidence>
<keyword evidence="5" id="KW-1185">Reference proteome</keyword>
<dbReference type="InterPro" id="IPR039298">
    <property type="entry name" value="ACOT13"/>
</dbReference>
<dbReference type="NCBIfam" id="TIGR00369">
    <property type="entry name" value="unchar_dom_1"/>
    <property type="match status" value="1"/>
</dbReference>
<keyword evidence="2" id="KW-0378">Hydrolase</keyword>
<dbReference type="RefSeq" id="WP_176967578.1">
    <property type="nucleotide sequence ID" value="NZ_FNNC01000001.1"/>
</dbReference>
<evidence type="ECO:0000256" key="1">
    <source>
        <dbReference type="ARBA" id="ARBA00008324"/>
    </source>
</evidence>
<proteinExistence type="inferred from homology"/>
<gene>
    <name evidence="4" type="ORF">SAMN05421781_0148</name>
</gene>
<name>A0A1H2Q4U3_9BACI</name>
<dbReference type="InterPro" id="IPR029069">
    <property type="entry name" value="HotDog_dom_sf"/>
</dbReference>
<dbReference type="PANTHER" id="PTHR21660">
    <property type="entry name" value="THIOESTERASE SUPERFAMILY MEMBER-RELATED"/>
    <property type="match status" value="1"/>
</dbReference>
<organism evidence="4 5">
    <name type="scientific">Marinococcus luteus</name>
    <dbReference type="NCBI Taxonomy" id="1122204"/>
    <lineage>
        <taxon>Bacteria</taxon>
        <taxon>Bacillati</taxon>
        <taxon>Bacillota</taxon>
        <taxon>Bacilli</taxon>
        <taxon>Bacillales</taxon>
        <taxon>Bacillaceae</taxon>
        <taxon>Marinococcus</taxon>
    </lineage>
</organism>
<dbReference type="PANTHER" id="PTHR21660:SF1">
    <property type="entry name" value="ACYL-COENZYME A THIOESTERASE 13"/>
    <property type="match status" value="1"/>
</dbReference>
<evidence type="ECO:0000256" key="2">
    <source>
        <dbReference type="ARBA" id="ARBA00022801"/>
    </source>
</evidence>
<dbReference type="Gene3D" id="3.10.129.10">
    <property type="entry name" value="Hotdog Thioesterase"/>
    <property type="match status" value="1"/>
</dbReference>
<dbReference type="STRING" id="1122204.SAMN05421781_0148"/>
<dbReference type="EMBL" id="FNNC01000001">
    <property type="protein sequence ID" value="SDW02166.1"/>
    <property type="molecule type" value="Genomic_DNA"/>
</dbReference>
<comment type="similarity">
    <text evidence="1">Belongs to the thioesterase PaaI family.</text>
</comment>
<dbReference type="Pfam" id="PF03061">
    <property type="entry name" value="4HBT"/>
    <property type="match status" value="1"/>
</dbReference>
<dbReference type="InterPro" id="IPR003736">
    <property type="entry name" value="PAAI_dom"/>
</dbReference>
<dbReference type="Proteomes" id="UP000199488">
    <property type="component" value="Unassembled WGS sequence"/>
</dbReference>
<dbReference type="CDD" id="cd03443">
    <property type="entry name" value="PaaI_thioesterase"/>
    <property type="match status" value="1"/>
</dbReference>
<dbReference type="SUPFAM" id="SSF54637">
    <property type="entry name" value="Thioesterase/thiol ester dehydrase-isomerase"/>
    <property type="match status" value="1"/>
</dbReference>